<sequence>MRVGDAARVPLLFLTQGIADNPLRLHMDVIVEHLRHHTRL</sequence>
<name>H0FSA8_RHIML</name>
<accession>H0FSA8</accession>
<proteinExistence type="predicted"/>
<dbReference type="Proteomes" id="UP000004038">
    <property type="component" value="Unassembled WGS sequence"/>
</dbReference>
<evidence type="ECO:0000313" key="2">
    <source>
        <dbReference type="Proteomes" id="UP000004038"/>
    </source>
</evidence>
<dbReference type="EMBL" id="AGVV01000001">
    <property type="protein sequence ID" value="EHK79875.1"/>
    <property type="molecule type" value="Genomic_DNA"/>
</dbReference>
<gene>
    <name evidence="1" type="ORF">SM0020_00170</name>
</gene>
<organism evidence="1 2">
    <name type="scientific">Sinorhizobium meliloti CCNWSX0020</name>
    <dbReference type="NCBI Taxonomy" id="1107881"/>
    <lineage>
        <taxon>Bacteria</taxon>
        <taxon>Pseudomonadati</taxon>
        <taxon>Pseudomonadota</taxon>
        <taxon>Alphaproteobacteria</taxon>
        <taxon>Hyphomicrobiales</taxon>
        <taxon>Rhizobiaceae</taxon>
        <taxon>Sinorhizobium/Ensifer group</taxon>
        <taxon>Sinorhizobium</taxon>
    </lineage>
</organism>
<dbReference type="AlphaFoldDB" id="H0FSA8"/>
<evidence type="ECO:0000313" key="1">
    <source>
        <dbReference type="EMBL" id="EHK79875.1"/>
    </source>
</evidence>
<protein>
    <submittedName>
        <fullName evidence="1">Uncharacterized protein</fullName>
    </submittedName>
</protein>
<reference evidence="1 2" key="1">
    <citation type="journal article" date="2012" name="J. Bacteriol.">
        <title>Draft Genome Sequence of Sinorhizobium meliloti CCNWSX0020, a Nitrogen-Fixing Symbiont with Copper Tolerance Capability Isolated from Lead-Zinc Mine Tailings.</title>
        <authorList>
            <person name="Li Z."/>
            <person name="Ma Z."/>
            <person name="Hao X."/>
            <person name="Wei G."/>
        </authorList>
    </citation>
    <scope>NUCLEOTIDE SEQUENCE [LARGE SCALE GENOMIC DNA]</scope>
    <source>
        <strain evidence="1 2">CCNWSX0020</strain>
    </source>
</reference>